<evidence type="ECO:0000313" key="3">
    <source>
        <dbReference type="Proteomes" id="UP000616114"/>
    </source>
</evidence>
<dbReference type="Pfam" id="PF12706">
    <property type="entry name" value="Lactamase_B_2"/>
    <property type="match status" value="1"/>
</dbReference>
<accession>A0A8J2TZ81</accession>
<protein>
    <submittedName>
        <fullName evidence="2">Metal-dependent hydrolase</fullName>
    </submittedName>
</protein>
<dbReference type="GO" id="GO:0042781">
    <property type="term" value="F:3'-tRNA processing endoribonuclease activity"/>
    <property type="evidence" value="ECO:0007669"/>
    <property type="project" value="TreeGrafter"/>
</dbReference>
<dbReference type="RefSeq" id="WP_188551023.1">
    <property type="nucleotide sequence ID" value="NZ_BMFY01000009.1"/>
</dbReference>
<dbReference type="PANTHER" id="PTHR46018:SF4">
    <property type="entry name" value="METALLO-HYDROLASE YHFI-RELATED"/>
    <property type="match status" value="1"/>
</dbReference>
<dbReference type="EMBL" id="BMFY01000009">
    <property type="protein sequence ID" value="GGA19203.1"/>
    <property type="molecule type" value="Genomic_DNA"/>
</dbReference>
<comment type="caution">
    <text evidence="2">The sequence shown here is derived from an EMBL/GenBank/DDBJ whole genome shotgun (WGS) entry which is preliminary data.</text>
</comment>
<feature type="domain" description="Metallo-beta-lactamase" evidence="1">
    <location>
        <begin position="18"/>
        <end position="216"/>
    </location>
</feature>
<dbReference type="SUPFAM" id="SSF56281">
    <property type="entry name" value="Metallo-hydrolase/oxidoreductase"/>
    <property type="match status" value="1"/>
</dbReference>
<organism evidence="2 3">
    <name type="scientific">Sediminivirga luteola</name>
    <dbReference type="NCBI Taxonomy" id="1774748"/>
    <lineage>
        <taxon>Bacteria</taxon>
        <taxon>Bacillati</taxon>
        <taxon>Actinomycetota</taxon>
        <taxon>Actinomycetes</taxon>
        <taxon>Micrococcales</taxon>
        <taxon>Brevibacteriaceae</taxon>
        <taxon>Sediminivirga</taxon>
    </lineage>
</organism>
<gene>
    <name evidence="2" type="ORF">GCM10011333_22960</name>
</gene>
<reference evidence="2" key="1">
    <citation type="journal article" date="2014" name="Int. J. Syst. Evol. Microbiol.">
        <title>Complete genome sequence of Corynebacterium casei LMG S-19264T (=DSM 44701T), isolated from a smear-ripened cheese.</title>
        <authorList>
            <consortium name="US DOE Joint Genome Institute (JGI-PGF)"/>
            <person name="Walter F."/>
            <person name="Albersmeier A."/>
            <person name="Kalinowski J."/>
            <person name="Ruckert C."/>
        </authorList>
    </citation>
    <scope>NUCLEOTIDE SEQUENCE</scope>
    <source>
        <strain evidence="2">CGMCC 1.12785</strain>
    </source>
</reference>
<dbReference type="CDD" id="cd07716">
    <property type="entry name" value="RNaseZ_short-form-like_MBL-fold"/>
    <property type="match status" value="1"/>
</dbReference>
<dbReference type="Gene3D" id="3.60.15.10">
    <property type="entry name" value="Ribonuclease Z/Hydroxyacylglutathione hydrolase-like"/>
    <property type="match status" value="1"/>
</dbReference>
<evidence type="ECO:0000259" key="1">
    <source>
        <dbReference type="SMART" id="SM00849"/>
    </source>
</evidence>
<keyword evidence="3" id="KW-1185">Reference proteome</keyword>
<evidence type="ECO:0000313" key="2">
    <source>
        <dbReference type="EMBL" id="GGA19203.1"/>
    </source>
</evidence>
<reference evidence="2" key="2">
    <citation type="submission" date="2020-09" db="EMBL/GenBank/DDBJ databases">
        <authorList>
            <person name="Sun Q."/>
            <person name="Zhou Y."/>
        </authorList>
    </citation>
    <scope>NUCLEOTIDE SEQUENCE</scope>
    <source>
        <strain evidence="2">CGMCC 1.12785</strain>
    </source>
</reference>
<dbReference type="InterPro" id="IPR036866">
    <property type="entry name" value="RibonucZ/Hydroxyglut_hydro"/>
</dbReference>
<name>A0A8J2TZ81_9MICO</name>
<dbReference type="PANTHER" id="PTHR46018">
    <property type="entry name" value="ZINC PHOSPHODIESTERASE ELAC PROTEIN 1"/>
    <property type="match status" value="1"/>
</dbReference>
<sequence length="275" mass="29260">MRLTVIGCAGSYPGPDSAASCYLLQAEAADGTTTSIALDLGNGALSRLQHHIGLDQLDAIVLSHLHPDHCMDLCGMYVYRTYHPDVMNGTTVRSVLPVFAPEGAKERLERAYRTDPAAHAADDDTDFSAAFDFRQLRNREGFRVGPFLIEPSLVEHPVEAYALRITGPDGAVLAYSGDTDACPGLVEAARDADVFLCEAAFQEGRDSVRGIHLTGHRAGQIATEAGARSLRLTHIPAWTDPEAVLAEAAGAYAGPLSAVRVGERIGVGHDRLATG</sequence>
<proteinExistence type="predicted"/>
<dbReference type="InterPro" id="IPR001279">
    <property type="entry name" value="Metallo-B-lactamas"/>
</dbReference>
<keyword evidence="2" id="KW-0378">Hydrolase</keyword>
<dbReference type="AlphaFoldDB" id="A0A8J2TZ81"/>
<dbReference type="Proteomes" id="UP000616114">
    <property type="component" value="Unassembled WGS sequence"/>
</dbReference>
<dbReference type="SMART" id="SM00849">
    <property type="entry name" value="Lactamase_B"/>
    <property type="match status" value="1"/>
</dbReference>